<dbReference type="AlphaFoldDB" id="A0A5B7GJC0"/>
<organism evidence="2 3">
    <name type="scientific">Portunus trituberculatus</name>
    <name type="common">Swimming crab</name>
    <name type="synonym">Neptunus trituberculatus</name>
    <dbReference type="NCBI Taxonomy" id="210409"/>
    <lineage>
        <taxon>Eukaryota</taxon>
        <taxon>Metazoa</taxon>
        <taxon>Ecdysozoa</taxon>
        <taxon>Arthropoda</taxon>
        <taxon>Crustacea</taxon>
        <taxon>Multicrustacea</taxon>
        <taxon>Malacostraca</taxon>
        <taxon>Eumalacostraca</taxon>
        <taxon>Eucarida</taxon>
        <taxon>Decapoda</taxon>
        <taxon>Pleocyemata</taxon>
        <taxon>Brachyura</taxon>
        <taxon>Eubrachyura</taxon>
        <taxon>Portunoidea</taxon>
        <taxon>Portunidae</taxon>
        <taxon>Portuninae</taxon>
        <taxon>Portunus</taxon>
    </lineage>
</organism>
<proteinExistence type="predicted"/>
<comment type="caution">
    <text evidence="2">The sequence shown here is derived from an EMBL/GenBank/DDBJ whole genome shotgun (WGS) entry which is preliminary data.</text>
</comment>
<name>A0A5B7GJC0_PORTR</name>
<evidence type="ECO:0000256" key="1">
    <source>
        <dbReference type="SAM" id="MobiDB-lite"/>
    </source>
</evidence>
<dbReference type="Proteomes" id="UP000324222">
    <property type="component" value="Unassembled WGS sequence"/>
</dbReference>
<accession>A0A5B7GJC0</accession>
<evidence type="ECO:0000313" key="3">
    <source>
        <dbReference type="Proteomes" id="UP000324222"/>
    </source>
</evidence>
<sequence length="183" mass="20930">MVTNAIPVSDDIVILTHTDMDADANFQDDMPDRLAVEGFIPEVPPTIRSQRTIICFSLDELVYGNPAETIAEEVGLRHGWAKVNSVYKFPRSSTVKIIFKDADMAKKVFLEGLNLFHIHISSYQLPRVRMWMTRTRFPQRVRPEYRPKNLDPQPYRPKRNGKYGPGICQGEPGLSGFLDLLLR</sequence>
<reference evidence="2 3" key="1">
    <citation type="submission" date="2019-05" db="EMBL/GenBank/DDBJ databases">
        <title>Another draft genome of Portunus trituberculatus and its Hox gene families provides insights of decapod evolution.</title>
        <authorList>
            <person name="Jeong J.-H."/>
            <person name="Song I."/>
            <person name="Kim S."/>
            <person name="Choi T."/>
            <person name="Kim D."/>
            <person name="Ryu S."/>
            <person name="Kim W."/>
        </authorList>
    </citation>
    <scope>NUCLEOTIDE SEQUENCE [LARGE SCALE GENOMIC DNA]</scope>
    <source>
        <tissue evidence="2">Muscle</tissue>
    </source>
</reference>
<feature type="region of interest" description="Disordered" evidence="1">
    <location>
        <begin position="142"/>
        <end position="164"/>
    </location>
</feature>
<protein>
    <submittedName>
        <fullName evidence="2">Uncharacterized protein</fullName>
    </submittedName>
</protein>
<gene>
    <name evidence="2" type="ORF">E2C01_051122</name>
</gene>
<dbReference type="EMBL" id="VSRR010014540">
    <property type="protein sequence ID" value="MPC57148.1"/>
    <property type="molecule type" value="Genomic_DNA"/>
</dbReference>
<evidence type="ECO:0000313" key="2">
    <source>
        <dbReference type="EMBL" id="MPC57148.1"/>
    </source>
</evidence>
<keyword evidence="3" id="KW-1185">Reference proteome</keyword>